<feature type="non-terminal residue" evidence="2">
    <location>
        <position position="1"/>
    </location>
</feature>
<feature type="compositionally biased region" description="Basic and acidic residues" evidence="1">
    <location>
        <begin position="244"/>
        <end position="257"/>
    </location>
</feature>
<organism evidence="2 3">
    <name type="scientific">Cryomyces antarcticus</name>
    <dbReference type="NCBI Taxonomy" id="329879"/>
    <lineage>
        <taxon>Eukaryota</taxon>
        <taxon>Fungi</taxon>
        <taxon>Dikarya</taxon>
        <taxon>Ascomycota</taxon>
        <taxon>Pezizomycotina</taxon>
        <taxon>Dothideomycetes</taxon>
        <taxon>Dothideomycetes incertae sedis</taxon>
        <taxon>Cryomyces</taxon>
    </lineage>
</organism>
<reference evidence="2 3" key="1">
    <citation type="submission" date="2023-08" db="EMBL/GenBank/DDBJ databases">
        <title>Black Yeasts Isolated from many extreme environments.</title>
        <authorList>
            <person name="Coleine C."/>
            <person name="Stajich J.E."/>
            <person name="Selbmann L."/>
        </authorList>
    </citation>
    <scope>NUCLEOTIDE SEQUENCE [LARGE SCALE GENOMIC DNA]</scope>
    <source>
        <strain evidence="2 3">CCFEE 536</strain>
    </source>
</reference>
<feature type="compositionally biased region" description="Low complexity" evidence="1">
    <location>
        <begin position="158"/>
        <end position="170"/>
    </location>
</feature>
<dbReference type="Proteomes" id="UP001357485">
    <property type="component" value="Unassembled WGS sequence"/>
</dbReference>
<name>A0ABR0M3J6_9PEZI</name>
<feature type="compositionally biased region" description="Polar residues" evidence="1">
    <location>
        <begin position="175"/>
        <end position="185"/>
    </location>
</feature>
<feature type="compositionally biased region" description="Polar residues" evidence="1">
    <location>
        <begin position="123"/>
        <end position="136"/>
    </location>
</feature>
<protein>
    <recommendedName>
        <fullName evidence="4">Shugoshin C-terminal domain-containing protein</fullName>
    </recommendedName>
</protein>
<feature type="non-terminal residue" evidence="2">
    <location>
        <position position="265"/>
    </location>
</feature>
<sequence length="265" mass="28304">RQISQQPVASSPSRSIAAAIPSRVQAAGTFRVPSHTQPQPALSAGQQVKGLRRPPSIDMAAIASSLASMKPRSMSWKPLNPPPRMVRPRSPSIEPLSPVKGQAPRDLSSSTAVPKTTRRRTGRSTVAVESTATQEKAISEPEFMESKTGRRSTRRTRGASAAPSTVPSSTRGRTRSQSVISNLNDVSVLDSESIGGRNVKPEPDTPANVPEHDGSMVSVTPSTRGRRGTLQSLQSVSTNKRKREAREASEAMERESAEPTVSSTP</sequence>
<evidence type="ECO:0008006" key="4">
    <source>
        <dbReference type="Google" id="ProtNLM"/>
    </source>
</evidence>
<feature type="compositionally biased region" description="Polar residues" evidence="1">
    <location>
        <begin position="34"/>
        <end position="46"/>
    </location>
</feature>
<keyword evidence="3" id="KW-1185">Reference proteome</keyword>
<feature type="compositionally biased region" description="Polar residues" evidence="1">
    <location>
        <begin position="217"/>
        <end position="238"/>
    </location>
</feature>
<evidence type="ECO:0000256" key="1">
    <source>
        <dbReference type="SAM" id="MobiDB-lite"/>
    </source>
</evidence>
<accession>A0ABR0M3J6</accession>
<evidence type="ECO:0000313" key="3">
    <source>
        <dbReference type="Proteomes" id="UP001357485"/>
    </source>
</evidence>
<dbReference type="EMBL" id="JAVRRA010001980">
    <property type="protein sequence ID" value="KAK5278665.1"/>
    <property type="molecule type" value="Genomic_DNA"/>
</dbReference>
<evidence type="ECO:0000313" key="2">
    <source>
        <dbReference type="EMBL" id="KAK5278665.1"/>
    </source>
</evidence>
<proteinExistence type="predicted"/>
<feature type="region of interest" description="Disordered" evidence="1">
    <location>
        <begin position="31"/>
        <end position="54"/>
    </location>
</feature>
<feature type="region of interest" description="Disordered" evidence="1">
    <location>
        <begin position="66"/>
        <end position="265"/>
    </location>
</feature>
<comment type="caution">
    <text evidence="2">The sequence shown here is derived from an EMBL/GenBank/DDBJ whole genome shotgun (WGS) entry which is preliminary data.</text>
</comment>
<gene>
    <name evidence="2" type="ORF">LTR16_008383</name>
</gene>